<accession>A0AAW0F0F0</accession>
<reference evidence="3 4" key="1">
    <citation type="journal article" date="2021" name="MBio">
        <title>A New Model Trypanosomatid, Novymonas esmeraldas: Genomic Perception of Its 'Candidatus Pandoraea novymonadis' Endosymbiont.</title>
        <authorList>
            <person name="Zakharova A."/>
            <person name="Saura A."/>
            <person name="Butenko A."/>
            <person name="Podesvova L."/>
            <person name="Warmusova S."/>
            <person name="Kostygov A.Y."/>
            <person name="Nenarokova A."/>
            <person name="Lukes J."/>
            <person name="Opperdoes F.R."/>
            <person name="Yurchenko V."/>
        </authorList>
    </citation>
    <scope>NUCLEOTIDE SEQUENCE [LARGE SCALE GENOMIC DNA]</scope>
    <source>
        <strain evidence="3 4">E262AT.01</strain>
    </source>
</reference>
<dbReference type="AlphaFoldDB" id="A0AAW0F0F0"/>
<protein>
    <submittedName>
        <fullName evidence="3">I/6 autoantigen-like protein</fullName>
    </submittedName>
</protein>
<dbReference type="GO" id="GO:0005509">
    <property type="term" value="F:calcium ion binding"/>
    <property type="evidence" value="ECO:0007669"/>
    <property type="project" value="InterPro"/>
</dbReference>
<gene>
    <name evidence="3" type="ORF">NESM_000839400</name>
</gene>
<dbReference type="InterPro" id="IPR011992">
    <property type="entry name" value="EF-hand-dom_pair"/>
</dbReference>
<dbReference type="SUPFAM" id="SSF47473">
    <property type="entry name" value="EF-hand"/>
    <property type="match status" value="1"/>
</dbReference>
<evidence type="ECO:0000259" key="2">
    <source>
        <dbReference type="PROSITE" id="PS50222"/>
    </source>
</evidence>
<feature type="region of interest" description="Disordered" evidence="1">
    <location>
        <begin position="157"/>
        <end position="223"/>
    </location>
</feature>
<proteinExistence type="predicted"/>
<sequence length="223" mass="24355">MPISTAEAFKKRHVTREDGVEVLPRAMITVAALEAGYCLASPKIDEAVTHTEHHGQMTAEEFAEFCDSNRSSFVSAEEMAKSVVVIAPSGVITRGSLDEITNRSSSKAGALSDEEVEALFTTLDADNKGAITAEDFMRALYGEDGVFRLAERRKLDAAESQRRQKEAAERERAEKERIEEDKRKGAAAAAREEARAKAAKEAESKSKEAAKNEEKKKKASACC</sequence>
<dbReference type="Proteomes" id="UP001430356">
    <property type="component" value="Unassembled WGS sequence"/>
</dbReference>
<dbReference type="Pfam" id="PF13833">
    <property type="entry name" value="EF-hand_8"/>
    <property type="match status" value="1"/>
</dbReference>
<comment type="caution">
    <text evidence="3">The sequence shown here is derived from an EMBL/GenBank/DDBJ whole genome shotgun (WGS) entry which is preliminary data.</text>
</comment>
<dbReference type="EMBL" id="JAECZO010000171">
    <property type="protein sequence ID" value="KAK7198747.1"/>
    <property type="molecule type" value="Genomic_DNA"/>
</dbReference>
<evidence type="ECO:0000313" key="4">
    <source>
        <dbReference type="Proteomes" id="UP001430356"/>
    </source>
</evidence>
<feature type="compositionally biased region" description="Basic and acidic residues" evidence="1">
    <location>
        <begin position="157"/>
        <end position="216"/>
    </location>
</feature>
<dbReference type="InterPro" id="IPR002048">
    <property type="entry name" value="EF_hand_dom"/>
</dbReference>
<organism evidence="3 4">
    <name type="scientific">Novymonas esmeraldas</name>
    <dbReference type="NCBI Taxonomy" id="1808958"/>
    <lineage>
        <taxon>Eukaryota</taxon>
        <taxon>Discoba</taxon>
        <taxon>Euglenozoa</taxon>
        <taxon>Kinetoplastea</taxon>
        <taxon>Metakinetoplastina</taxon>
        <taxon>Trypanosomatida</taxon>
        <taxon>Trypanosomatidae</taxon>
        <taxon>Novymonas</taxon>
    </lineage>
</organism>
<feature type="domain" description="EF-hand" evidence="2">
    <location>
        <begin position="111"/>
        <end position="146"/>
    </location>
</feature>
<evidence type="ECO:0000313" key="3">
    <source>
        <dbReference type="EMBL" id="KAK7198747.1"/>
    </source>
</evidence>
<keyword evidence="4" id="KW-1185">Reference proteome</keyword>
<evidence type="ECO:0000256" key="1">
    <source>
        <dbReference type="SAM" id="MobiDB-lite"/>
    </source>
</evidence>
<dbReference type="PROSITE" id="PS50222">
    <property type="entry name" value="EF_HAND_2"/>
    <property type="match status" value="1"/>
</dbReference>
<dbReference type="Gene3D" id="1.10.238.10">
    <property type="entry name" value="EF-hand"/>
    <property type="match status" value="1"/>
</dbReference>
<name>A0AAW0F0F0_9TRYP</name>